<dbReference type="InterPro" id="IPR036388">
    <property type="entry name" value="WH-like_DNA-bd_sf"/>
</dbReference>
<comment type="caution">
    <text evidence="2">The sequence shown here is derived from an EMBL/GenBank/DDBJ whole genome shotgun (WGS) entry which is preliminary data.</text>
</comment>
<dbReference type="PANTHER" id="PTHR47691:SF3">
    <property type="entry name" value="HTH-TYPE TRANSCRIPTIONAL REGULATOR RV0890C-RELATED"/>
    <property type="match status" value="1"/>
</dbReference>
<dbReference type="InterPro" id="IPR000792">
    <property type="entry name" value="Tscrpt_reg_LuxR_C"/>
</dbReference>
<dbReference type="Gene3D" id="1.25.40.10">
    <property type="entry name" value="Tetratricopeptide repeat domain"/>
    <property type="match status" value="1"/>
</dbReference>
<dbReference type="OrthoDB" id="3755432at2"/>
<dbReference type="AlphaFoldDB" id="A0A417XT25"/>
<dbReference type="CDD" id="cd06170">
    <property type="entry name" value="LuxR_C_like"/>
    <property type="match status" value="1"/>
</dbReference>
<dbReference type="Proteomes" id="UP000283644">
    <property type="component" value="Unassembled WGS sequence"/>
</dbReference>
<dbReference type="PANTHER" id="PTHR47691">
    <property type="entry name" value="REGULATOR-RELATED"/>
    <property type="match status" value="1"/>
</dbReference>
<dbReference type="Pfam" id="PF13401">
    <property type="entry name" value="AAA_22"/>
    <property type="match status" value="1"/>
</dbReference>
<proteinExistence type="predicted"/>
<dbReference type="PROSITE" id="PS50043">
    <property type="entry name" value="HTH_LUXR_2"/>
    <property type="match status" value="1"/>
</dbReference>
<dbReference type="PRINTS" id="PR00038">
    <property type="entry name" value="HTHLUXR"/>
</dbReference>
<accession>A0A417XT25</accession>
<dbReference type="InterPro" id="IPR027417">
    <property type="entry name" value="P-loop_NTPase"/>
</dbReference>
<feature type="domain" description="HTH luxR-type" evidence="1">
    <location>
        <begin position="740"/>
        <end position="805"/>
    </location>
</feature>
<dbReference type="GO" id="GO:0006355">
    <property type="term" value="P:regulation of DNA-templated transcription"/>
    <property type="evidence" value="ECO:0007669"/>
    <property type="project" value="InterPro"/>
</dbReference>
<evidence type="ECO:0000259" key="1">
    <source>
        <dbReference type="PROSITE" id="PS50043"/>
    </source>
</evidence>
<dbReference type="Gene3D" id="3.40.50.300">
    <property type="entry name" value="P-loop containing nucleotide triphosphate hydrolases"/>
    <property type="match status" value="1"/>
</dbReference>
<dbReference type="InterPro" id="IPR016032">
    <property type="entry name" value="Sig_transdc_resp-reg_C-effctor"/>
</dbReference>
<keyword evidence="3" id="KW-1185">Reference proteome</keyword>
<dbReference type="RefSeq" id="WP_118928671.1">
    <property type="nucleotide sequence ID" value="NZ_QXGH01000042.1"/>
</dbReference>
<evidence type="ECO:0000313" key="2">
    <source>
        <dbReference type="EMBL" id="RHW23654.1"/>
    </source>
</evidence>
<protein>
    <submittedName>
        <fullName evidence="2">LuxR family transcriptional regulator</fullName>
    </submittedName>
</protein>
<dbReference type="SMART" id="SM00421">
    <property type="entry name" value="HTH_LUXR"/>
    <property type="match status" value="1"/>
</dbReference>
<dbReference type="SUPFAM" id="SSF48452">
    <property type="entry name" value="TPR-like"/>
    <property type="match status" value="1"/>
</dbReference>
<gene>
    <name evidence="2" type="ORF">D0Z08_28480</name>
</gene>
<dbReference type="InterPro" id="IPR011990">
    <property type="entry name" value="TPR-like_helical_dom_sf"/>
</dbReference>
<organism evidence="2 3">
    <name type="scientific">Nocardioides immobilis</name>
    <dbReference type="NCBI Taxonomy" id="2049295"/>
    <lineage>
        <taxon>Bacteria</taxon>
        <taxon>Bacillati</taxon>
        <taxon>Actinomycetota</taxon>
        <taxon>Actinomycetes</taxon>
        <taxon>Propionibacteriales</taxon>
        <taxon>Nocardioidaceae</taxon>
        <taxon>Nocardioides</taxon>
    </lineage>
</organism>
<dbReference type="EMBL" id="QXGH01000042">
    <property type="protein sequence ID" value="RHW23654.1"/>
    <property type="molecule type" value="Genomic_DNA"/>
</dbReference>
<dbReference type="GO" id="GO:0016887">
    <property type="term" value="F:ATP hydrolysis activity"/>
    <property type="evidence" value="ECO:0007669"/>
    <property type="project" value="InterPro"/>
</dbReference>
<dbReference type="SUPFAM" id="SSF52540">
    <property type="entry name" value="P-loop containing nucleoside triphosphate hydrolases"/>
    <property type="match status" value="1"/>
</dbReference>
<sequence length="807" mass="88204">MRINRSAGSVDQAVSLEPLESPRTVGAPAALSAGRLPADVTSFVGRRRERREVKRLLSESRLVTLIGVGGVGKTRLARRVAADVRRAFEDGVWFVDLTAVPDPDLLRQGVDYPEMLAQLIADEMGLREQSRRAPLQLLADHLATHHKLIVLDNCEHLISACAVVASALLHACPRLHILATSREALGINGESALAVPPLPTPDVDRHHEAPDLILYESVALFVARVSAADPSFSLAEDNPRAVAEICRRLDGVPLAIELAAAWFRTLGPQQILDRLADRFALLDLGNRAGPDRQQTLRACVDWSYELCTEPERLLWRRLAVFVGGCELDAIEGVCTDAELPRGDLVKVLAALIDKSVLWRDGHGEIARYRMLETIRDYGLQKLVASGEQDQLRRRHLDWYQQLVARVRAEWLSDPRGDGLNSLRRAQPNLRAAVNFCLGELDQPEEALRLVTTLPWLSWWGQGGFGEGRRWLELALTKAHAPTALRARALLLSAELSLGQGDADTAIRLLEEGDQLGRGLNDAATVIRADTTRGALHVFRRDPQAAVEALTQARDALWGSEEPDLDQLLAVLLSLGVAAAEIGDRELADACRTDMLAITGRGPAFQQALWILSLIAWTLGDAQEAGRCAEGFLRFTRGHGLREPYGTAWALEVLAWVAASQRRHRTAATLLGAAETLLADAGTSVAAHPHIIDYHHACEQQIRDALGPSAFDDHVRHGNTGSADAIADALGERREAVATAAKDSQTVLTRREQEVAELVAEGRSNKEIAEALVISPRTAENHVDHILTKLGFTSRVQVAAWVTAQRAD</sequence>
<name>A0A417XT25_9ACTN</name>
<dbReference type="Pfam" id="PF00196">
    <property type="entry name" value="GerE"/>
    <property type="match status" value="1"/>
</dbReference>
<evidence type="ECO:0000313" key="3">
    <source>
        <dbReference type="Proteomes" id="UP000283644"/>
    </source>
</evidence>
<reference evidence="2 3" key="1">
    <citation type="submission" date="2018-09" db="EMBL/GenBank/DDBJ databases">
        <title>Genome sequencing of Nocardioides immobilis CCTCC AB 2017083 for comparison to Nocardioides silvaticus.</title>
        <authorList>
            <person name="Li C."/>
            <person name="Wang G."/>
        </authorList>
    </citation>
    <scope>NUCLEOTIDE SEQUENCE [LARGE SCALE GENOMIC DNA]</scope>
    <source>
        <strain evidence="2 3">CCTCC AB 2017083</strain>
    </source>
</reference>
<dbReference type="GO" id="GO:0003677">
    <property type="term" value="F:DNA binding"/>
    <property type="evidence" value="ECO:0007669"/>
    <property type="project" value="InterPro"/>
</dbReference>
<dbReference type="SUPFAM" id="SSF46894">
    <property type="entry name" value="C-terminal effector domain of the bipartite response regulators"/>
    <property type="match status" value="1"/>
</dbReference>
<dbReference type="Gene3D" id="1.10.10.10">
    <property type="entry name" value="Winged helix-like DNA-binding domain superfamily/Winged helix DNA-binding domain"/>
    <property type="match status" value="1"/>
</dbReference>
<dbReference type="InterPro" id="IPR049945">
    <property type="entry name" value="AAA_22"/>
</dbReference>